<accession>A0A859R2P1</accession>
<dbReference type="KEGG" id="emx:FKV68_20735"/>
<keyword evidence="1" id="KW-0614">Plasmid</keyword>
<gene>
    <name evidence="1" type="ORF">FKV68_20735</name>
</gene>
<keyword evidence="2" id="KW-1185">Reference proteome</keyword>
<reference evidence="1 2" key="1">
    <citation type="submission" date="2019-06" db="EMBL/GenBank/DDBJ databases">
        <title>Complete genome sequence of Ensifer mexicanus ITTG R7 isolated from nodules of Acacia angustissima (Mill.) Kuntze.</title>
        <authorList>
            <person name="Rincon-Rosales R."/>
            <person name="Rogel M.A."/>
            <person name="Guerrero G."/>
            <person name="Rincon-Molina C.I."/>
            <person name="Lopez-Lopez A."/>
            <person name="Martinez-Romero E."/>
        </authorList>
    </citation>
    <scope>NUCLEOTIDE SEQUENCE [LARGE SCALE GENOMIC DNA]</scope>
    <source>
        <strain evidence="1 2">ITTG R7</strain>
        <plasmid evidence="2">pemeittgr7a</plasmid>
    </source>
</reference>
<name>A0A859R2P1_9HYPH</name>
<sequence length="135" mass="14789">MFQVIQQQGGDMNFIRIVAVFAISTPAIPALADPYQEAVDGLMRASFRHMEQTYICRGLTGLSRYQDALVAAENAVRLTGVPTDLAMSTVAKMASNIETAPQRVRQPSLSDCAVGVTRTKQELLGWGAKFRRAQE</sequence>
<dbReference type="RefSeq" id="WP_180941800.1">
    <property type="nucleotide sequence ID" value="NZ_CP041239.1"/>
</dbReference>
<protein>
    <submittedName>
        <fullName evidence="1">Uncharacterized protein</fullName>
    </submittedName>
</protein>
<evidence type="ECO:0000313" key="2">
    <source>
        <dbReference type="Proteomes" id="UP000510721"/>
    </source>
</evidence>
<evidence type="ECO:0000313" key="1">
    <source>
        <dbReference type="EMBL" id="QLL63918.1"/>
    </source>
</evidence>
<proteinExistence type="predicted"/>
<dbReference type="AlphaFoldDB" id="A0A859R2P1"/>
<dbReference type="EMBL" id="CP041239">
    <property type="protein sequence ID" value="QLL63918.1"/>
    <property type="molecule type" value="Genomic_DNA"/>
</dbReference>
<dbReference type="Proteomes" id="UP000510721">
    <property type="component" value="Plasmid pEmeITTGR7a"/>
</dbReference>
<organism evidence="1 2">
    <name type="scientific">Sinorhizobium mexicanum</name>
    <dbReference type="NCBI Taxonomy" id="375549"/>
    <lineage>
        <taxon>Bacteria</taxon>
        <taxon>Pseudomonadati</taxon>
        <taxon>Pseudomonadota</taxon>
        <taxon>Alphaproteobacteria</taxon>
        <taxon>Hyphomicrobiales</taxon>
        <taxon>Rhizobiaceae</taxon>
        <taxon>Sinorhizobium/Ensifer group</taxon>
        <taxon>Sinorhizobium</taxon>
    </lineage>
</organism>
<geneLocation type="plasmid" evidence="2">
    <name>pemeittgr7a</name>
</geneLocation>